<gene>
    <name evidence="6" type="ORF">NE237_004829</name>
</gene>
<comment type="caution">
    <text evidence="6">The sequence shown here is derived from an EMBL/GenBank/DDBJ whole genome shotgun (WGS) entry which is preliminary data.</text>
</comment>
<sequence>MAAENILKSREVSVMIKQGFIPDPSLCLFPSKMVSRVSPSSSPSKPSSNNPSPPPAFSDKLKSSPTLFEMMSESKRADDKRHEVQERVSRILAEAPFNNLNSGTVGDVKLTVSSKEGFRVSMNVHRRVLAGRSRFFAEKLGQDVAVSHSVEICDCDDVEVYVETLIMMYSDDLKKRLMNEEVRKVLSLLKVSAAIKFDAGIESCLEYLEAVPWSEDEEEKVISHLTQLQLHDSVTEVLQRISVEPTSSAQSDEIFMRLLTSVLQAKDDKARREMKTLIAGLLREDTTVHTASVDESRRDRGALMGEIAREADNMEWIAGILIEKKMADEFVRLWADQKELAILHSRIPSMYRLLSMITLLKDD</sequence>
<evidence type="ECO:0000256" key="4">
    <source>
        <dbReference type="SAM" id="MobiDB-lite"/>
    </source>
</evidence>
<proteinExistence type="predicted"/>
<evidence type="ECO:0000259" key="5">
    <source>
        <dbReference type="PROSITE" id="PS50097"/>
    </source>
</evidence>
<reference evidence="6" key="1">
    <citation type="journal article" date="2023" name="Plant J.">
        <title>The genome of the king protea, Protea cynaroides.</title>
        <authorList>
            <person name="Chang J."/>
            <person name="Duong T.A."/>
            <person name="Schoeman C."/>
            <person name="Ma X."/>
            <person name="Roodt D."/>
            <person name="Barker N."/>
            <person name="Li Z."/>
            <person name="Van de Peer Y."/>
            <person name="Mizrachi E."/>
        </authorList>
    </citation>
    <scope>NUCLEOTIDE SEQUENCE</scope>
    <source>
        <tissue evidence="6">Young leaves</tissue>
    </source>
</reference>
<dbReference type="SUPFAM" id="SSF54695">
    <property type="entry name" value="POZ domain"/>
    <property type="match status" value="1"/>
</dbReference>
<organism evidence="6 7">
    <name type="scientific">Protea cynaroides</name>
    <dbReference type="NCBI Taxonomy" id="273540"/>
    <lineage>
        <taxon>Eukaryota</taxon>
        <taxon>Viridiplantae</taxon>
        <taxon>Streptophyta</taxon>
        <taxon>Embryophyta</taxon>
        <taxon>Tracheophyta</taxon>
        <taxon>Spermatophyta</taxon>
        <taxon>Magnoliopsida</taxon>
        <taxon>Proteales</taxon>
        <taxon>Proteaceae</taxon>
        <taxon>Protea</taxon>
    </lineage>
</organism>
<name>A0A9Q0QTZ0_9MAGN</name>
<dbReference type="PROSITE" id="PS50097">
    <property type="entry name" value="BTB"/>
    <property type="match status" value="1"/>
</dbReference>
<keyword evidence="7" id="KW-1185">Reference proteome</keyword>
<dbReference type="InterPro" id="IPR000210">
    <property type="entry name" value="BTB/POZ_dom"/>
</dbReference>
<dbReference type="InterPro" id="IPR038920">
    <property type="entry name" value="At3g05675-like"/>
</dbReference>
<feature type="compositionally biased region" description="Low complexity" evidence="4">
    <location>
        <begin position="33"/>
        <end position="50"/>
    </location>
</feature>
<dbReference type="PANTHER" id="PTHR31060:SF32">
    <property type="entry name" value="BTB_POZ DOMAIN PLANT PROTEIN"/>
    <property type="match status" value="1"/>
</dbReference>
<dbReference type="InterPro" id="IPR011333">
    <property type="entry name" value="SKP1/BTB/POZ_sf"/>
</dbReference>
<comment type="function">
    <text evidence="1">May act as a substrate-specific adapter of an E3 ubiquitin-protein ligase complex (CUL3-RBX1-BTB) which mediates the ubiquitination and subsequent proteasomal degradation of target proteins.</text>
</comment>
<dbReference type="InterPro" id="IPR058039">
    <property type="entry name" value="At3g05675-like_ankyrin"/>
</dbReference>
<dbReference type="Pfam" id="PF00651">
    <property type="entry name" value="BTB"/>
    <property type="match status" value="1"/>
</dbReference>
<dbReference type="Pfam" id="PF25553">
    <property type="entry name" value="BTB-POZ_ANK-like"/>
    <property type="match status" value="1"/>
</dbReference>
<feature type="domain" description="BTB" evidence="5">
    <location>
        <begin position="106"/>
        <end position="177"/>
    </location>
</feature>
<evidence type="ECO:0000256" key="1">
    <source>
        <dbReference type="ARBA" id="ARBA00002668"/>
    </source>
</evidence>
<dbReference type="PANTHER" id="PTHR31060">
    <property type="entry name" value="OSJNBA0011J08.25 PROTEIN-RELATED"/>
    <property type="match status" value="1"/>
</dbReference>
<feature type="region of interest" description="Disordered" evidence="4">
    <location>
        <begin position="33"/>
        <end position="62"/>
    </location>
</feature>
<evidence type="ECO:0000256" key="3">
    <source>
        <dbReference type="ARBA" id="ARBA00022786"/>
    </source>
</evidence>
<evidence type="ECO:0000313" key="7">
    <source>
        <dbReference type="Proteomes" id="UP001141806"/>
    </source>
</evidence>
<dbReference type="OrthoDB" id="2014231at2759"/>
<dbReference type="EMBL" id="JAMYWD010000005">
    <property type="protein sequence ID" value="KAJ4971730.1"/>
    <property type="molecule type" value="Genomic_DNA"/>
</dbReference>
<dbReference type="Proteomes" id="UP001141806">
    <property type="component" value="Unassembled WGS sequence"/>
</dbReference>
<protein>
    <recommendedName>
        <fullName evidence="5">BTB domain-containing protein</fullName>
    </recommendedName>
</protein>
<comment type="pathway">
    <text evidence="2">Protein modification; protein ubiquitination.</text>
</comment>
<evidence type="ECO:0000313" key="6">
    <source>
        <dbReference type="EMBL" id="KAJ4971730.1"/>
    </source>
</evidence>
<evidence type="ECO:0000256" key="2">
    <source>
        <dbReference type="ARBA" id="ARBA00004906"/>
    </source>
</evidence>
<accession>A0A9Q0QTZ0</accession>
<keyword evidence="3" id="KW-0833">Ubl conjugation pathway</keyword>
<dbReference type="AlphaFoldDB" id="A0A9Q0QTZ0"/>
<dbReference type="Gene3D" id="3.30.710.10">
    <property type="entry name" value="Potassium Channel Kv1.1, Chain A"/>
    <property type="match status" value="1"/>
</dbReference>